<feature type="domain" description="UPF0033" evidence="2">
    <location>
        <begin position="8"/>
        <end position="32"/>
    </location>
</feature>
<keyword evidence="5" id="KW-1185">Reference proteome</keyword>
<sequence>MAQQAVVIDARGAFCPGPLMELIKKSKHTTSGEVVELWSNDKGSLKDVPQWAEKMGHTFLGSEEVNDPTGTYWRIRVQMK</sequence>
<evidence type="ECO:0000259" key="2">
    <source>
        <dbReference type="PROSITE" id="PS01148"/>
    </source>
</evidence>
<proteinExistence type="inferred from homology"/>
<dbReference type="AlphaFoldDB" id="A0A2K8N4B9"/>
<evidence type="ECO:0000256" key="1">
    <source>
        <dbReference type="ARBA" id="ARBA00008984"/>
    </source>
</evidence>
<reference evidence="4 6" key="3">
    <citation type="submission" date="2020-04" db="EMBL/GenBank/DDBJ databases">
        <authorList>
            <person name="Hogendoorn C."/>
        </authorList>
    </citation>
    <scope>NUCLEOTIDE SEQUENCE [LARGE SCALE GENOMIC DNA]</scope>
    <source>
        <strain evidence="4">COOX1</strain>
    </source>
</reference>
<evidence type="ECO:0000313" key="3">
    <source>
        <dbReference type="EMBL" id="ATY84291.1"/>
    </source>
</evidence>
<dbReference type="PROSITE" id="PS01148">
    <property type="entry name" value="UPF0033"/>
    <property type="match status" value="1"/>
</dbReference>
<organism evidence="3 5">
    <name type="scientific">Kyrpidia spormannii</name>
    <dbReference type="NCBI Taxonomy" id="2055160"/>
    <lineage>
        <taxon>Bacteria</taxon>
        <taxon>Bacillati</taxon>
        <taxon>Bacillota</taxon>
        <taxon>Bacilli</taxon>
        <taxon>Bacillales</taxon>
        <taxon>Alicyclobacillaceae</taxon>
        <taxon>Kyrpidia</taxon>
    </lineage>
</organism>
<reference evidence="3" key="2">
    <citation type="journal article" date="2018" name="Genome Announc.">
        <title>Complete Genome Sequence of Kyrpidia sp. Strain EA-1, a Thermophilic Knallgas Bacterium, Isolated from the Azores.</title>
        <authorList>
            <person name="Reiner J.E."/>
            <person name="Lapp C.J."/>
            <person name="Bunk B."/>
            <person name="Sproer C."/>
            <person name="Overmann J."/>
            <person name="Gescher J."/>
        </authorList>
    </citation>
    <scope>NUCLEOTIDE SEQUENCE</scope>
    <source>
        <strain evidence="3">EA-1</strain>
    </source>
</reference>
<dbReference type="Proteomes" id="UP000231932">
    <property type="component" value="Chromosome"/>
</dbReference>
<protein>
    <submittedName>
        <fullName evidence="4">Putative sulfur carrier protein AF_0556</fullName>
    </submittedName>
    <submittedName>
        <fullName evidence="3">Sulfurtransferase TusA family protein</fullName>
    </submittedName>
</protein>
<evidence type="ECO:0000313" key="5">
    <source>
        <dbReference type="Proteomes" id="UP000231932"/>
    </source>
</evidence>
<reference evidence="5" key="1">
    <citation type="submission" date="2017-11" db="EMBL/GenBank/DDBJ databases">
        <title>Complete Genome Sequence of Kyrpidia sp. Strain EA-1, a thermophilic, hydrogen-oxidizing Bacterium, isolated from the Azores.</title>
        <authorList>
            <person name="Reiner J.E."/>
            <person name="Lapp C.J."/>
            <person name="Bunk B."/>
            <person name="Gescher J."/>
        </authorList>
    </citation>
    <scope>NUCLEOTIDE SEQUENCE [LARGE SCALE GENOMIC DNA]</scope>
    <source>
        <strain evidence="5">EA-1</strain>
    </source>
</reference>
<dbReference type="EMBL" id="LR792683">
    <property type="protein sequence ID" value="CAB3391763.1"/>
    <property type="molecule type" value="Genomic_DNA"/>
</dbReference>
<evidence type="ECO:0000313" key="4">
    <source>
        <dbReference type="EMBL" id="CAB3391763.1"/>
    </source>
</evidence>
<dbReference type="Proteomes" id="UP000502196">
    <property type="component" value="Chromosome"/>
</dbReference>
<dbReference type="RefSeq" id="WP_013074663.1">
    <property type="nucleotide sequence ID" value="NZ_CP024955.1"/>
</dbReference>
<accession>A0A2K8N4B9</accession>
<dbReference type="KEGG" id="kyr:CVV65_04435"/>
<gene>
    <name evidence="4" type="ORF">COOX1_1073</name>
    <name evidence="3" type="ORF">CVV65_04435</name>
</gene>
<dbReference type="InterPro" id="IPR036868">
    <property type="entry name" value="TusA-like_sf"/>
</dbReference>
<keyword evidence="3" id="KW-0808">Transferase</keyword>
<dbReference type="Gene3D" id="3.30.110.40">
    <property type="entry name" value="TusA-like domain"/>
    <property type="match status" value="1"/>
</dbReference>
<dbReference type="PANTHER" id="PTHR33279:SF2">
    <property type="entry name" value="SULFUR CARRIER PROTEIN TUSA"/>
    <property type="match status" value="1"/>
</dbReference>
<dbReference type="SUPFAM" id="SSF64307">
    <property type="entry name" value="SirA-like"/>
    <property type="match status" value="1"/>
</dbReference>
<dbReference type="Pfam" id="PF01206">
    <property type="entry name" value="TusA"/>
    <property type="match status" value="1"/>
</dbReference>
<dbReference type="OrthoDB" id="9796234at2"/>
<dbReference type="CDD" id="cd00291">
    <property type="entry name" value="SirA_YedF_YeeD"/>
    <property type="match status" value="1"/>
</dbReference>
<name>A0A2K8N4B9_9BACL</name>
<evidence type="ECO:0000313" key="6">
    <source>
        <dbReference type="Proteomes" id="UP000502196"/>
    </source>
</evidence>
<dbReference type="EMBL" id="CP024955">
    <property type="protein sequence ID" value="ATY84291.1"/>
    <property type="molecule type" value="Genomic_DNA"/>
</dbReference>
<dbReference type="InterPro" id="IPR001455">
    <property type="entry name" value="TusA-like"/>
</dbReference>
<dbReference type="GO" id="GO:0016740">
    <property type="term" value="F:transferase activity"/>
    <property type="evidence" value="ECO:0007669"/>
    <property type="project" value="UniProtKB-KW"/>
</dbReference>
<comment type="similarity">
    <text evidence="1">Belongs to the sulfur carrier protein TusA family.</text>
</comment>
<dbReference type="PANTHER" id="PTHR33279">
    <property type="entry name" value="SULFUR CARRIER PROTEIN YEDF-RELATED"/>
    <property type="match status" value="1"/>
</dbReference>